<evidence type="ECO:0000313" key="2">
    <source>
        <dbReference type="Proteomes" id="UP000077271"/>
    </source>
</evidence>
<protein>
    <recommendedName>
        <fullName evidence="3">Barstar (barnase inhibitor) domain-containing protein</fullName>
    </recommendedName>
</protein>
<proteinExistence type="predicted"/>
<dbReference type="AlphaFoldDB" id="A0A177KID0"/>
<accession>A0A177KID0</accession>
<dbReference type="EMBL" id="LQWZ01000036">
    <property type="protein sequence ID" value="OAH53153.1"/>
    <property type="molecule type" value="Genomic_DNA"/>
</dbReference>
<gene>
    <name evidence="1" type="ORF">AWH48_12415</name>
</gene>
<dbReference type="RefSeq" id="WP_018395630.1">
    <property type="nucleotide sequence ID" value="NZ_LQWZ01000036.1"/>
</dbReference>
<dbReference type="OrthoDB" id="72213at2"/>
<sequence>MYGGYGDIGFEEKCTIIWENSTKSKSDLGYKETIIKLNEILQHCYPSNKIVVMKEINQAKRNEGPTIFDKIIEIIQEHQHITLILE</sequence>
<dbReference type="Proteomes" id="UP000077271">
    <property type="component" value="Unassembled WGS sequence"/>
</dbReference>
<comment type="caution">
    <text evidence="1">The sequence shown here is derived from an EMBL/GenBank/DDBJ whole genome shotgun (WGS) entry which is preliminary data.</text>
</comment>
<evidence type="ECO:0000313" key="1">
    <source>
        <dbReference type="EMBL" id="OAH53153.1"/>
    </source>
</evidence>
<evidence type="ECO:0008006" key="3">
    <source>
        <dbReference type="Google" id="ProtNLM"/>
    </source>
</evidence>
<reference evidence="1 2" key="1">
    <citation type="submission" date="2016-01" db="EMBL/GenBank/DDBJ databases">
        <title>Investigation of taxonomic status of Bacillus aminovorans.</title>
        <authorList>
            <person name="Verma A."/>
            <person name="Pal Y."/>
            <person name="Krishnamurthi S."/>
        </authorList>
    </citation>
    <scope>NUCLEOTIDE SEQUENCE [LARGE SCALE GENOMIC DNA]</scope>
    <source>
        <strain evidence="1 2">DSM 4337</strain>
    </source>
</reference>
<name>A0A177KID0_9BACI</name>
<organism evidence="1 2">
    <name type="scientific">Domibacillus aminovorans</name>
    <dbReference type="NCBI Taxonomy" id="29332"/>
    <lineage>
        <taxon>Bacteria</taxon>
        <taxon>Bacillati</taxon>
        <taxon>Bacillota</taxon>
        <taxon>Bacilli</taxon>
        <taxon>Bacillales</taxon>
        <taxon>Bacillaceae</taxon>
        <taxon>Domibacillus</taxon>
    </lineage>
</organism>